<sequence>MHRLYTSNLVCSTLDVNNNDNNNNNNNNNHYYYDVDRKTINNQYLSLNTFFSSFTYLFHFN</sequence>
<protein>
    <submittedName>
        <fullName evidence="1">Uncharacterized protein</fullName>
    </submittedName>
</protein>
<keyword evidence="2" id="KW-1185">Reference proteome</keyword>
<dbReference type="Proteomes" id="UP000887458">
    <property type="component" value="Unassembled WGS sequence"/>
</dbReference>
<accession>A0ABQ8JT40</accession>
<name>A0ABQ8JT40_DERPT</name>
<organism evidence="1 2">
    <name type="scientific">Dermatophagoides pteronyssinus</name>
    <name type="common">European house dust mite</name>
    <dbReference type="NCBI Taxonomy" id="6956"/>
    <lineage>
        <taxon>Eukaryota</taxon>
        <taxon>Metazoa</taxon>
        <taxon>Ecdysozoa</taxon>
        <taxon>Arthropoda</taxon>
        <taxon>Chelicerata</taxon>
        <taxon>Arachnida</taxon>
        <taxon>Acari</taxon>
        <taxon>Acariformes</taxon>
        <taxon>Sarcoptiformes</taxon>
        <taxon>Astigmata</taxon>
        <taxon>Psoroptidia</taxon>
        <taxon>Analgoidea</taxon>
        <taxon>Pyroglyphidae</taxon>
        <taxon>Dermatophagoidinae</taxon>
        <taxon>Dermatophagoides</taxon>
    </lineage>
</organism>
<reference evidence="1 2" key="2">
    <citation type="journal article" date="2022" name="Mol. Biol. Evol.">
        <title>Comparative Genomics Reveals Insights into the Divergent Evolution of Astigmatic Mites and Household Pest Adaptations.</title>
        <authorList>
            <person name="Xiong Q."/>
            <person name="Wan A.T."/>
            <person name="Liu X."/>
            <person name="Fung C.S."/>
            <person name="Xiao X."/>
            <person name="Malainual N."/>
            <person name="Hou J."/>
            <person name="Wang L."/>
            <person name="Wang M."/>
            <person name="Yang K.Y."/>
            <person name="Cui Y."/>
            <person name="Leung E.L."/>
            <person name="Nong W."/>
            <person name="Shin S.K."/>
            <person name="Au S.W."/>
            <person name="Jeong K.Y."/>
            <person name="Chew F.T."/>
            <person name="Hui J.H."/>
            <person name="Leung T.F."/>
            <person name="Tungtrongchitr A."/>
            <person name="Zhong N."/>
            <person name="Liu Z."/>
            <person name="Tsui S.K."/>
        </authorList>
    </citation>
    <scope>NUCLEOTIDE SEQUENCE [LARGE SCALE GENOMIC DNA]</scope>
    <source>
        <strain evidence="1">Derp</strain>
    </source>
</reference>
<dbReference type="EMBL" id="NJHN03000017">
    <property type="protein sequence ID" value="KAH9425795.1"/>
    <property type="molecule type" value="Genomic_DNA"/>
</dbReference>
<proteinExistence type="predicted"/>
<reference evidence="1 2" key="1">
    <citation type="journal article" date="2018" name="J. Allergy Clin. Immunol.">
        <title>High-quality assembly of Dermatophagoides pteronyssinus genome and transcriptome reveals a wide range of novel allergens.</title>
        <authorList>
            <person name="Liu X.Y."/>
            <person name="Yang K.Y."/>
            <person name="Wang M.Q."/>
            <person name="Kwok J.S."/>
            <person name="Zeng X."/>
            <person name="Yang Z."/>
            <person name="Xiao X.J."/>
            <person name="Lau C.P."/>
            <person name="Li Y."/>
            <person name="Huang Z.M."/>
            <person name="Ba J.G."/>
            <person name="Yim A.K."/>
            <person name="Ouyang C.Y."/>
            <person name="Ngai S.M."/>
            <person name="Chan T.F."/>
            <person name="Leung E.L."/>
            <person name="Liu L."/>
            <person name="Liu Z.G."/>
            <person name="Tsui S.K."/>
        </authorList>
    </citation>
    <scope>NUCLEOTIDE SEQUENCE [LARGE SCALE GENOMIC DNA]</scope>
    <source>
        <strain evidence="1">Derp</strain>
    </source>
</reference>
<evidence type="ECO:0000313" key="1">
    <source>
        <dbReference type="EMBL" id="KAH9425795.1"/>
    </source>
</evidence>
<gene>
    <name evidence="1" type="ORF">DERP_005013</name>
</gene>
<comment type="caution">
    <text evidence="1">The sequence shown here is derived from an EMBL/GenBank/DDBJ whole genome shotgun (WGS) entry which is preliminary data.</text>
</comment>
<evidence type="ECO:0000313" key="2">
    <source>
        <dbReference type="Proteomes" id="UP000887458"/>
    </source>
</evidence>